<feature type="transmembrane region" description="Helical" evidence="1">
    <location>
        <begin position="20"/>
        <end position="39"/>
    </location>
</feature>
<organism evidence="2">
    <name type="scientific">Siphoviridae sp. ct6Ob18</name>
    <dbReference type="NCBI Taxonomy" id="2827783"/>
    <lineage>
        <taxon>Viruses</taxon>
        <taxon>Duplodnaviria</taxon>
        <taxon>Heunggongvirae</taxon>
        <taxon>Uroviricota</taxon>
        <taxon>Caudoviricetes</taxon>
    </lineage>
</organism>
<keyword evidence="1" id="KW-1133">Transmembrane helix</keyword>
<dbReference type="EMBL" id="BK032824">
    <property type="protein sequence ID" value="DAF62581.1"/>
    <property type="molecule type" value="Genomic_DNA"/>
</dbReference>
<accession>A0A8S5TH22</accession>
<reference evidence="2" key="1">
    <citation type="journal article" date="2021" name="Proc. Natl. Acad. Sci. U.S.A.">
        <title>A Catalog of Tens of Thousands of Viruses from Human Metagenomes Reveals Hidden Associations with Chronic Diseases.</title>
        <authorList>
            <person name="Tisza M.J."/>
            <person name="Buck C.B."/>
        </authorList>
    </citation>
    <scope>NUCLEOTIDE SEQUENCE</scope>
    <source>
        <strain evidence="2">Ct6Ob18</strain>
    </source>
</reference>
<protein>
    <submittedName>
        <fullName evidence="2">Uncharacterized protein</fullName>
    </submittedName>
</protein>
<keyword evidence="1" id="KW-0472">Membrane</keyword>
<proteinExistence type="predicted"/>
<evidence type="ECO:0000313" key="2">
    <source>
        <dbReference type="EMBL" id="DAF62581.1"/>
    </source>
</evidence>
<name>A0A8S5TH22_9CAUD</name>
<evidence type="ECO:0000256" key="1">
    <source>
        <dbReference type="SAM" id="Phobius"/>
    </source>
</evidence>
<keyword evidence="1" id="KW-0812">Transmembrane</keyword>
<sequence>MSNFRTFRDFFHFNKEVVCLIVLGYIALIFIIIVLSMTISEQNRTINLLQNGIIRKQTTQYINKPRVKKLLENEYRMFTNINHR</sequence>